<name>A0A5D4RLW8_9BACI</name>
<comment type="caution">
    <text evidence="2">The sequence shown here is derived from an EMBL/GenBank/DDBJ whole genome shotgun (WGS) entry which is preliminary data.</text>
</comment>
<organism evidence="2 3">
    <name type="scientific">Bacillus infantis</name>
    <dbReference type="NCBI Taxonomy" id="324767"/>
    <lineage>
        <taxon>Bacteria</taxon>
        <taxon>Bacillati</taxon>
        <taxon>Bacillota</taxon>
        <taxon>Bacilli</taxon>
        <taxon>Bacillales</taxon>
        <taxon>Bacillaceae</taxon>
        <taxon>Bacillus</taxon>
    </lineage>
</organism>
<reference evidence="2 3" key="1">
    <citation type="submission" date="2019-08" db="EMBL/GenBank/DDBJ databases">
        <title>Bacillus genomes from the desert of Cuatro Cienegas, Coahuila.</title>
        <authorList>
            <person name="Olmedo-Alvarez G."/>
        </authorList>
    </citation>
    <scope>NUCLEOTIDE SEQUENCE [LARGE SCALE GENOMIC DNA]</scope>
    <source>
        <strain evidence="2 3">CH446_14T</strain>
    </source>
</reference>
<evidence type="ECO:0000313" key="2">
    <source>
        <dbReference type="EMBL" id="TYS50422.1"/>
    </source>
</evidence>
<protein>
    <recommendedName>
        <fullName evidence="1">Neutral/alkaline non-lysosomal ceramidase N-terminal domain-containing protein</fullName>
    </recommendedName>
</protein>
<dbReference type="Proteomes" id="UP000322139">
    <property type="component" value="Unassembled WGS sequence"/>
</dbReference>
<accession>A0A5D4RLW8</accession>
<sequence length="421" mass="46899">MSLWLGVHQIDITPEMPVQLAGFAHRKGKAKSVHSPLFLKTFYFEIGAEKSVLFIGDVIWWDTEYVQKWRGTLSDKFSIASESICFHATHNHSGPQTSAAFTSLLGEADPQYLGSLEEMIIESVRAAKSDKEIVTAARRYTTCEMGVNRRYSEGKRIVMRPNYDGIVDQTVSIISFEKKNQEVKGVLLHYACHPTSTDANILSAEFPGYCCAIIQEQYSNAVIGFLQGCCGEVRPALVKDKEFYRGETSDMERLGAQLAAPVLQALREQTGEKLEMNFMEAKVMSVPLFFQEGYQAAAEMDARVQCLWKDHVHKHWSAGSSAKLEIQVLNLGNDLSFVCFSGEMVQQYGQYVRGLSPGSLAIGYSNGMSGYIPTAAQIREGGYESEDFIYYFGLPAPFQEGMEETIVLAIKNSLVGERIDS</sequence>
<proteinExistence type="predicted"/>
<dbReference type="AlphaFoldDB" id="A0A5D4RLW8"/>
<evidence type="ECO:0000259" key="1">
    <source>
        <dbReference type="Pfam" id="PF04734"/>
    </source>
</evidence>
<dbReference type="RefSeq" id="WP_148974224.1">
    <property type="nucleotide sequence ID" value="NZ_VTER01000003.1"/>
</dbReference>
<gene>
    <name evidence="2" type="ORF">FZD51_07745</name>
</gene>
<dbReference type="InterPro" id="IPR031329">
    <property type="entry name" value="NEUT/ALK_ceramidase_N"/>
</dbReference>
<dbReference type="Pfam" id="PF04734">
    <property type="entry name" value="Ceramidase_alk"/>
    <property type="match status" value="1"/>
</dbReference>
<feature type="domain" description="Neutral/alkaline non-lysosomal ceramidase N-terminal" evidence="1">
    <location>
        <begin position="5"/>
        <end position="235"/>
    </location>
</feature>
<dbReference type="EMBL" id="VTER01000003">
    <property type="protein sequence ID" value="TYS50422.1"/>
    <property type="molecule type" value="Genomic_DNA"/>
</dbReference>
<evidence type="ECO:0000313" key="3">
    <source>
        <dbReference type="Proteomes" id="UP000322139"/>
    </source>
</evidence>